<sequence>MSSDAKKKYQLEDILSDNVSIMDTEDLTYEGTPPPVDEEAGEGFCVECKDQQADTFCLQCKEPFCEVCFGMIHRTGKRAGHKSEKYSVAIKNTDTDDKERKKETVESNDHAAKPEIKLEAALNVTEYTEKIDDASSTGKAKRVVKQVKELCAILTGIVLGCDFKRGQELFADRSYEDNEEFFQTIFEIGRRHKIMNPEKMRSAYGKLMYLLSDSMIPEVKEMLGFDCVVPIKTVYSFLEERHGLSVLHEDIVLLATMEIVPDGKTRSQIQAEIKRKERSIEQLSRKYQSKYLSVDEIRHCLYSIGDNNAYLRANRDPCEKMIRALEKFFKPTDDSKDEFSLSIASGSQGHRLSHDHETQYIYVNQTLKLWREILNDMFKLWTLADQDMLSTSNPYRLSQTGQGLHRIQPCPAVSREMHRTLFKAQKKAGTWIGSSVIHLGDKNVPNALVFIDKYNQVARILSPICITIDRLDELTKNEGIRKFILKKFGSLDLCRKTILADFFQFAFDGSGADNFYDAGSCIDGRLTSAWNWIRWL</sequence>
<dbReference type="GO" id="GO:0008270">
    <property type="term" value="F:zinc ion binding"/>
    <property type="evidence" value="ECO:0007669"/>
    <property type="project" value="UniProtKB-KW"/>
</dbReference>
<feature type="region of interest" description="Disordered" evidence="2">
    <location>
        <begin position="91"/>
        <end position="110"/>
    </location>
</feature>
<comment type="caution">
    <text evidence="4">The sequence shown here is derived from an EMBL/GenBank/DDBJ whole genome shotgun (WGS) entry which is preliminary data.</text>
</comment>
<accession>A0A8H7SKJ0</accession>
<dbReference type="Gene3D" id="4.10.640.40">
    <property type="entry name" value="Cytoplasmic polyadenylation element-binding protein, ZZ domain"/>
    <property type="match status" value="1"/>
</dbReference>
<reference evidence="4" key="1">
    <citation type="submission" date="2021-01" db="EMBL/GenBank/DDBJ databases">
        <title>Metabolic potential, ecology and presence of endohyphal bacteria is reflected in genomic diversity of Mucoromycotina.</title>
        <authorList>
            <person name="Muszewska A."/>
            <person name="Okrasinska A."/>
            <person name="Steczkiewicz K."/>
            <person name="Drgas O."/>
            <person name="Orlowska M."/>
            <person name="Perlinska-Lenart U."/>
            <person name="Aleksandrzak-Piekarczyk T."/>
            <person name="Szatraj K."/>
            <person name="Zielenkiewicz U."/>
            <person name="Pilsyk S."/>
            <person name="Malc E."/>
            <person name="Mieczkowski P."/>
            <person name="Kruszewska J.S."/>
            <person name="Biernat P."/>
            <person name="Pawlowska J."/>
        </authorList>
    </citation>
    <scope>NUCLEOTIDE SEQUENCE</scope>
    <source>
        <strain evidence="4">WA0000018081</strain>
    </source>
</reference>
<proteinExistence type="predicted"/>
<evidence type="ECO:0000256" key="1">
    <source>
        <dbReference type="PROSITE-ProRule" id="PRU00024"/>
    </source>
</evidence>
<dbReference type="Pfam" id="PF22586">
    <property type="entry name" value="ANCHR-like_BBOX"/>
    <property type="match status" value="1"/>
</dbReference>
<dbReference type="InterPro" id="IPR000315">
    <property type="entry name" value="Znf_B-box"/>
</dbReference>
<evidence type="ECO:0000256" key="2">
    <source>
        <dbReference type="SAM" id="MobiDB-lite"/>
    </source>
</evidence>
<dbReference type="Pfam" id="PF09418">
    <property type="entry name" value="DUF2009"/>
    <property type="match status" value="1"/>
</dbReference>
<dbReference type="SUPFAM" id="SSF57845">
    <property type="entry name" value="B-box zinc-binding domain"/>
    <property type="match status" value="1"/>
</dbReference>
<dbReference type="EMBL" id="JAEPRE010000163">
    <property type="protein sequence ID" value="KAG2231184.1"/>
    <property type="molecule type" value="Genomic_DNA"/>
</dbReference>
<dbReference type="PROSITE" id="PS50119">
    <property type="entry name" value="ZF_BBOX"/>
    <property type="match status" value="1"/>
</dbReference>
<evidence type="ECO:0000259" key="3">
    <source>
        <dbReference type="PROSITE" id="PS50119"/>
    </source>
</evidence>
<dbReference type="PANTHER" id="PTHR31560:SF0">
    <property type="entry name" value="UPF0652 PROTEIN C22H10.08"/>
    <property type="match status" value="1"/>
</dbReference>
<keyword evidence="1" id="KW-0863">Zinc-finger</keyword>
<gene>
    <name evidence="4" type="ORF">INT48_004371</name>
</gene>
<dbReference type="InterPro" id="IPR018553">
    <property type="entry name" value="E2_Ub-conjug_enz"/>
</dbReference>
<dbReference type="Proteomes" id="UP000613177">
    <property type="component" value="Unassembled WGS sequence"/>
</dbReference>
<keyword evidence="1" id="KW-0479">Metal-binding</keyword>
<organism evidence="4 5">
    <name type="scientific">Thamnidium elegans</name>
    <dbReference type="NCBI Taxonomy" id="101142"/>
    <lineage>
        <taxon>Eukaryota</taxon>
        <taxon>Fungi</taxon>
        <taxon>Fungi incertae sedis</taxon>
        <taxon>Mucoromycota</taxon>
        <taxon>Mucoromycotina</taxon>
        <taxon>Mucoromycetes</taxon>
        <taxon>Mucorales</taxon>
        <taxon>Mucorineae</taxon>
        <taxon>Mucoraceae</taxon>
        <taxon>Thamnidium</taxon>
    </lineage>
</organism>
<dbReference type="InterPro" id="IPR057668">
    <property type="entry name" value="E2_Ub-conjug_enz_C"/>
</dbReference>
<dbReference type="AlphaFoldDB" id="A0A8H7SKJ0"/>
<keyword evidence="1" id="KW-0862">Zinc</keyword>
<name>A0A8H7SKJ0_9FUNG</name>
<protein>
    <recommendedName>
        <fullName evidence="3">B box-type domain-containing protein</fullName>
    </recommendedName>
</protein>
<feature type="compositionally biased region" description="Basic and acidic residues" evidence="2">
    <location>
        <begin position="93"/>
        <end position="110"/>
    </location>
</feature>
<keyword evidence="5" id="KW-1185">Reference proteome</keyword>
<dbReference type="InterPro" id="IPR038446">
    <property type="entry name" value="CEBP_ZZ_sf"/>
</dbReference>
<feature type="domain" description="B box-type" evidence="3">
    <location>
        <begin position="40"/>
        <end position="86"/>
    </location>
</feature>
<evidence type="ECO:0000313" key="5">
    <source>
        <dbReference type="Proteomes" id="UP000613177"/>
    </source>
</evidence>
<dbReference type="PANTHER" id="PTHR31560">
    <property type="entry name" value="UPF0652 PROTEIN C16A11.03C-RELATED"/>
    <property type="match status" value="1"/>
</dbReference>
<evidence type="ECO:0000313" key="4">
    <source>
        <dbReference type="EMBL" id="KAG2231184.1"/>
    </source>
</evidence>